<feature type="region of interest" description="Disordered" evidence="1">
    <location>
        <begin position="166"/>
        <end position="202"/>
    </location>
</feature>
<feature type="region of interest" description="Disordered" evidence="1">
    <location>
        <begin position="490"/>
        <end position="878"/>
    </location>
</feature>
<protein>
    <submittedName>
        <fullName evidence="2">Uncharacterized protein</fullName>
    </submittedName>
</protein>
<proteinExistence type="predicted"/>
<dbReference type="OrthoDB" id="49519at2759"/>
<sequence length="1329" mass="143840">MKFRPLAFDYHAEATRLLVDQQRESPPTIWVLPPSSDDEESDHDAPNSASADDSCSLSSAKDPVASTTMMSSEDVDFPSPSDVKQAKSPSRSTFSVLSQQPEMEEAYEIEQCEVKHDDVACLPPPDSPSTTDTSGMEIEEHEPAPESSMKTPLPKLGVVVVTNTKAAPNVRDDDEHSDAELSSEDEGPVETPQTLSKKNDAEEDFMEVDAVCGNDATESIAQQDLMQMKSGVVADIGHQRPANKADYDTGMPQRVLQVSADAPSTALVLYKPRQWSLSNTLPQSHATTSSASSSNLLDLNQYNNHLNKSMLGQSVSNPVMCIDASTAPEDDPIVVSSSPPKPSITGVSYRLPSFMQSTLGAFVRPRSDPMQRLDTLAVSGIKTARLDFASLKAGRFGSVVKTNPSQDQNSMQQQPLDVSDVEPGVILPYSGGRCLIPNEMQGAFQAAVFAAAAALQMNQQSMQQGPVPSVVTGSRVEQLTCAETESRLSIESLKEAQATGARGTATEGSNSNRKDSNTILEQSKPRPTVTHTKTMARGLTEQPSLPSKASPPRSSHTGSDPERSNKSSVIDTTTIASRAKRKHHPTIEAEISRGTPRSGDAGDDARKKLKHTRTGQRADEGAHENTQRAIHNMRHGSPVSGSAEGLVNENYSSSPSDQTHQPKTAHDDRELGDRKSPECINTNAGVTDLSRSPSIFEVLARQNSVAHQEGTASRVLQESPGGSRETGSGASPLDSRNHKHDGKGRRSQSSTDASSNPVASVRTPTPPRELGRIAGQAQVPGTVSQCDDIQHNVEPRHWKETHRVHQRRESDNHRDNEARDNRPNVPDKAARKEEKKKRKRERKEMKKAEKARKRELKRQRRNSFASTTAVKEEPLEEDEVVCVGVRQNPAAEGPTGTISAAASAPAIPKGTMSAHGHERSSFRSRPSATTVEGQKLAALSPDRPDYPRQREKLNTTEVTNKERRLPSERTPNEQPRFPAASFASKPHPGGVAPVPVWQKTIEPMGSSPTNPALADARGGNNTIQTVTTVPHLQAQPRDIFENPARVDARAARLAAPQIPAPPKIRSQFASMLPFEVLCSEKLIESYGETIADLATGRWAATLFRGAHRMLDNPVPDTAVYGRKIVFQDSRIVDGLGVDVELPGGNAIIVQALPLTRDFIKRVIRVGASGRYLTMTCILCQGKETNDAASPQRVLELVNSITGDFSSSPVQIQVTSTASLSCCLAQSILKHVAEGDHAGYQGALRLLGNENVLYRVSFLVTLLPSLSVVAAVNCICITGVGQNKNAREQFQLLLRSQDERKRLGQIGNLKKAMAQLCCVLQVSLAPASVD</sequence>
<feature type="compositionally biased region" description="Basic and acidic residues" evidence="1">
    <location>
        <begin position="942"/>
        <end position="971"/>
    </location>
</feature>
<feature type="compositionally biased region" description="Basic residues" evidence="1">
    <location>
        <begin position="849"/>
        <end position="861"/>
    </location>
</feature>
<feature type="compositionally biased region" description="Polar residues" evidence="1">
    <location>
        <begin position="679"/>
        <end position="693"/>
    </location>
</feature>
<feature type="compositionally biased region" description="Basic and acidic residues" evidence="1">
    <location>
        <begin position="788"/>
        <end position="822"/>
    </location>
</feature>
<feature type="compositionally biased region" description="Polar residues" evidence="1">
    <location>
        <begin position="923"/>
        <end position="932"/>
    </location>
</feature>
<organism evidence="2 3">
    <name type="scientific">Seminavis robusta</name>
    <dbReference type="NCBI Taxonomy" id="568900"/>
    <lineage>
        <taxon>Eukaryota</taxon>
        <taxon>Sar</taxon>
        <taxon>Stramenopiles</taxon>
        <taxon>Ochrophyta</taxon>
        <taxon>Bacillariophyta</taxon>
        <taxon>Bacillariophyceae</taxon>
        <taxon>Bacillariophycidae</taxon>
        <taxon>Naviculales</taxon>
        <taxon>Naviculaceae</taxon>
        <taxon>Seminavis</taxon>
    </lineage>
</organism>
<feature type="compositionally biased region" description="Acidic residues" evidence="1">
    <location>
        <begin position="175"/>
        <end position="188"/>
    </location>
</feature>
<dbReference type="EMBL" id="CAICTM010000168">
    <property type="protein sequence ID" value="CAB9503544.1"/>
    <property type="molecule type" value="Genomic_DNA"/>
</dbReference>
<feature type="compositionally biased region" description="Basic residues" evidence="1">
    <location>
        <begin position="737"/>
        <end position="746"/>
    </location>
</feature>
<feature type="compositionally biased region" description="Polar residues" evidence="1">
    <location>
        <begin position="87"/>
        <end position="101"/>
    </location>
</feature>
<keyword evidence="3" id="KW-1185">Reference proteome</keyword>
<gene>
    <name evidence="2" type="ORF">SEMRO_169_G075030.1</name>
</gene>
<feature type="compositionally biased region" description="Polar residues" evidence="1">
    <location>
        <begin position="701"/>
        <end position="716"/>
    </location>
</feature>
<feature type="compositionally biased region" description="Polar residues" evidence="1">
    <location>
        <begin position="747"/>
        <end position="758"/>
    </location>
</feature>
<feature type="compositionally biased region" description="Basic and acidic residues" evidence="1">
    <location>
        <begin position="616"/>
        <end position="626"/>
    </location>
</feature>
<feature type="region of interest" description="Disordered" evidence="1">
    <location>
        <begin position="18"/>
        <end position="105"/>
    </location>
</feature>
<dbReference type="Proteomes" id="UP001153069">
    <property type="component" value="Unassembled WGS sequence"/>
</dbReference>
<feature type="compositionally biased region" description="Polar residues" evidence="1">
    <location>
        <begin position="541"/>
        <end position="558"/>
    </location>
</feature>
<feature type="compositionally biased region" description="Basic and acidic residues" evidence="1">
    <location>
        <begin position="664"/>
        <end position="677"/>
    </location>
</feature>
<reference evidence="2" key="1">
    <citation type="submission" date="2020-06" db="EMBL/GenBank/DDBJ databases">
        <authorList>
            <consortium name="Plant Systems Biology data submission"/>
        </authorList>
    </citation>
    <scope>NUCLEOTIDE SEQUENCE</scope>
    <source>
        <strain evidence="2">D6</strain>
    </source>
</reference>
<evidence type="ECO:0000313" key="2">
    <source>
        <dbReference type="EMBL" id="CAB9503544.1"/>
    </source>
</evidence>
<evidence type="ECO:0000313" key="3">
    <source>
        <dbReference type="Proteomes" id="UP001153069"/>
    </source>
</evidence>
<evidence type="ECO:0000256" key="1">
    <source>
        <dbReference type="SAM" id="MobiDB-lite"/>
    </source>
</evidence>
<feature type="compositionally biased region" description="Low complexity" evidence="1">
    <location>
        <begin position="48"/>
        <end position="62"/>
    </location>
</feature>
<feature type="region of interest" description="Disordered" evidence="1">
    <location>
        <begin position="908"/>
        <end position="988"/>
    </location>
</feature>
<accession>A0A9N8DJ30</accession>
<feature type="compositionally biased region" description="Polar residues" evidence="1">
    <location>
        <begin position="566"/>
        <end position="576"/>
    </location>
</feature>
<comment type="caution">
    <text evidence="2">The sequence shown here is derived from an EMBL/GenBank/DDBJ whole genome shotgun (WGS) entry which is preliminary data.</text>
</comment>
<feature type="compositionally biased region" description="Polar residues" evidence="1">
    <location>
        <begin position="506"/>
        <end position="521"/>
    </location>
</feature>
<feature type="compositionally biased region" description="Polar residues" evidence="1">
    <location>
        <begin position="649"/>
        <end position="662"/>
    </location>
</feature>
<name>A0A9N8DJ30_9STRA</name>
<feature type="region of interest" description="Disordered" evidence="1">
    <location>
        <begin position="120"/>
        <end position="151"/>
    </location>
</feature>